<evidence type="ECO:0000313" key="1">
    <source>
        <dbReference type="EMBL" id="VVC39549.1"/>
    </source>
</evidence>
<gene>
    <name evidence="1" type="ORF">CINCED_3A014376</name>
</gene>
<name>A0A5E4N4F0_9HEMI</name>
<protein>
    <submittedName>
        <fullName evidence="1">Uncharacterized protein</fullName>
    </submittedName>
</protein>
<sequence>MQNCKPCDHWCADQIPDEDNNVRDKGCITNCQQPETFDDTIINNNEAKNMIRQMEICRKREQCLINMNCQLQAELEKSDKKFDCMFEMLINIEKDLKTAQEDNCLAAKLDKVLHLTLSRCSDNCDNK</sequence>
<dbReference type="AlphaFoldDB" id="A0A5E4N4F0"/>
<dbReference type="OrthoDB" id="6611646at2759"/>
<organism evidence="1 2">
    <name type="scientific">Cinara cedri</name>
    <dbReference type="NCBI Taxonomy" id="506608"/>
    <lineage>
        <taxon>Eukaryota</taxon>
        <taxon>Metazoa</taxon>
        <taxon>Ecdysozoa</taxon>
        <taxon>Arthropoda</taxon>
        <taxon>Hexapoda</taxon>
        <taxon>Insecta</taxon>
        <taxon>Pterygota</taxon>
        <taxon>Neoptera</taxon>
        <taxon>Paraneoptera</taxon>
        <taxon>Hemiptera</taxon>
        <taxon>Sternorrhyncha</taxon>
        <taxon>Aphidomorpha</taxon>
        <taxon>Aphidoidea</taxon>
        <taxon>Aphididae</taxon>
        <taxon>Lachninae</taxon>
        <taxon>Cinara</taxon>
    </lineage>
</organism>
<evidence type="ECO:0000313" key="2">
    <source>
        <dbReference type="Proteomes" id="UP000325440"/>
    </source>
</evidence>
<dbReference type="Proteomes" id="UP000325440">
    <property type="component" value="Unassembled WGS sequence"/>
</dbReference>
<keyword evidence="2" id="KW-1185">Reference proteome</keyword>
<reference evidence="1 2" key="1">
    <citation type="submission" date="2019-08" db="EMBL/GenBank/DDBJ databases">
        <authorList>
            <person name="Alioto T."/>
            <person name="Alioto T."/>
            <person name="Gomez Garrido J."/>
        </authorList>
    </citation>
    <scope>NUCLEOTIDE SEQUENCE [LARGE SCALE GENOMIC DNA]</scope>
</reference>
<proteinExistence type="predicted"/>
<accession>A0A5E4N4F0</accession>
<dbReference type="EMBL" id="CABPRJ010001896">
    <property type="protein sequence ID" value="VVC39549.1"/>
    <property type="molecule type" value="Genomic_DNA"/>
</dbReference>